<evidence type="ECO:0000256" key="2">
    <source>
        <dbReference type="ARBA" id="ARBA00022676"/>
    </source>
</evidence>
<evidence type="ECO:0000256" key="4">
    <source>
        <dbReference type="ARBA" id="ARBA00023136"/>
    </source>
</evidence>
<accession>A0AA88X6S4</accession>
<keyword evidence="4" id="KW-0472">Membrane</keyword>
<dbReference type="GO" id="GO:0016020">
    <property type="term" value="C:membrane"/>
    <property type="evidence" value="ECO:0007669"/>
    <property type="project" value="UniProtKB-SubCell"/>
</dbReference>
<dbReference type="EMBL" id="JAVXUP010000045">
    <property type="protein sequence ID" value="KAK3040927.1"/>
    <property type="molecule type" value="Genomic_DNA"/>
</dbReference>
<dbReference type="PANTHER" id="PTHR31042:SF60">
    <property type="entry name" value="CORE-2_I-BRANCHING BETA-1,6-N-ACETYLGLUCOSAMINYLTRANSFERASE FAMILY PROTEIN"/>
    <property type="match status" value="1"/>
</dbReference>
<keyword evidence="2" id="KW-0328">Glycosyltransferase</keyword>
<dbReference type="Pfam" id="PF02485">
    <property type="entry name" value="Branch"/>
    <property type="match status" value="1"/>
</dbReference>
<evidence type="ECO:0000256" key="6">
    <source>
        <dbReference type="SAM" id="MobiDB-lite"/>
    </source>
</evidence>
<evidence type="ECO:0000256" key="3">
    <source>
        <dbReference type="ARBA" id="ARBA00022679"/>
    </source>
</evidence>
<proteinExistence type="predicted"/>
<evidence type="ECO:0008006" key="10">
    <source>
        <dbReference type="Google" id="ProtNLM"/>
    </source>
</evidence>
<dbReference type="Proteomes" id="UP001188597">
    <property type="component" value="Unassembled WGS sequence"/>
</dbReference>
<dbReference type="InterPro" id="IPR044174">
    <property type="entry name" value="BC10-like"/>
</dbReference>
<keyword evidence="5" id="KW-0325">Glycoprotein</keyword>
<gene>
    <name evidence="8" type="ORF">RJ639_028801</name>
</gene>
<feature type="compositionally biased region" description="Polar residues" evidence="6">
    <location>
        <begin position="58"/>
        <end position="78"/>
    </location>
</feature>
<dbReference type="PANTHER" id="PTHR31042">
    <property type="entry name" value="CORE-2/I-BRANCHING BETA-1,6-N-ACETYLGLUCOSAMINYLTRANSFERASE FAMILY PROTEIN-RELATED"/>
    <property type="match status" value="1"/>
</dbReference>
<feature type="compositionally biased region" description="Low complexity" evidence="6">
    <location>
        <begin position="32"/>
        <end position="57"/>
    </location>
</feature>
<protein>
    <recommendedName>
        <fullName evidence="10">Core-2/I-branching beta-1,6-N-acetylglucosaminyltransferase family protein</fullName>
    </recommendedName>
</protein>
<keyword evidence="3" id="KW-0808">Transferase</keyword>
<reference evidence="8" key="1">
    <citation type="submission" date="2022-12" db="EMBL/GenBank/DDBJ databases">
        <title>Draft genome assemblies for two species of Escallonia (Escalloniales).</title>
        <authorList>
            <person name="Chanderbali A."/>
            <person name="Dervinis C."/>
            <person name="Anghel I."/>
            <person name="Soltis D."/>
            <person name="Soltis P."/>
            <person name="Zapata F."/>
        </authorList>
    </citation>
    <scope>NUCLEOTIDE SEQUENCE</scope>
    <source>
        <strain evidence="8">UCBG64.0493</strain>
        <tissue evidence="8">Leaf</tissue>
    </source>
</reference>
<feature type="chain" id="PRO_5041716896" description="Core-2/I-branching beta-1,6-N-acetylglucosaminyltransferase family protein" evidence="7">
    <location>
        <begin position="23"/>
        <end position="398"/>
    </location>
</feature>
<keyword evidence="9" id="KW-1185">Reference proteome</keyword>
<evidence type="ECO:0000313" key="9">
    <source>
        <dbReference type="Proteomes" id="UP001188597"/>
    </source>
</evidence>
<feature type="region of interest" description="Disordered" evidence="6">
    <location>
        <begin position="32"/>
        <end position="89"/>
    </location>
</feature>
<dbReference type="AlphaFoldDB" id="A0AA88X6S4"/>
<evidence type="ECO:0000313" key="8">
    <source>
        <dbReference type="EMBL" id="KAK3040927.1"/>
    </source>
</evidence>
<organism evidence="8 9">
    <name type="scientific">Escallonia herrerae</name>
    <dbReference type="NCBI Taxonomy" id="1293975"/>
    <lineage>
        <taxon>Eukaryota</taxon>
        <taxon>Viridiplantae</taxon>
        <taxon>Streptophyta</taxon>
        <taxon>Embryophyta</taxon>
        <taxon>Tracheophyta</taxon>
        <taxon>Spermatophyta</taxon>
        <taxon>Magnoliopsida</taxon>
        <taxon>eudicotyledons</taxon>
        <taxon>Gunneridae</taxon>
        <taxon>Pentapetalae</taxon>
        <taxon>asterids</taxon>
        <taxon>campanulids</taxon>
        <taxon>Escalloniales</taxon>
        <taxon>Escalloniaceae</taxon>
        <taxon>Escallonia</taxon>
    </lineage>
</organism>
<dbReference type="GO" id="GO:0016757">
    <property type="term" value="F:glycosyltransferase activity"/>
    <property type="evidence" value="ECO:0007669"/>
    <property type="project" value="UniProtKB-KW"/>
</dbReference>
<evidence type="ECO:0000256" key="7">
    <source>
        <dbReference type="SAM" id="SignalP"/>
    </source>
</evidence>
<sequence>MLSPSPVSLLCALLLCLPLAVIFTINTPSSPSTTSTGGITTVPNITTTTTTTNKTTVNSLPTVPPNSETHYNSPNKATTVPPPPSLEEDGDDSLFQLAARVNPNPPVSSSKKLAFMFLTATPLPLAPLWELFFNNTPKTLYNIYIHADPTFHYDPPFTGVFARRVVPSKPTRRFSPTLISAARRLISHALLHDASNYMFALLSPSCIPLHSFNFTYETLVGSNESFIEILKNEAGAPDRWAARGADVMLPEVPLDSFRIGSQFFILTRRHSTTVVADRRLWSKFRLPCVDRSTCYPEEHYFATLLSTVDSRGCVPATLTHVDWRGRHDGHPRTYGAAEAGPGLIVALRRARPRYGDDGTNGSDSSVTKRRDPFLFARKFSADSVGPLLDIANDVIFKD</sequence>
<feature type="signal peptide" evidence="7">
    <location>
        <begin position="1"/>
        <end position="22"/>
    </location>
</feature>
<keyword evidence="7" id="KW-0732">Signal</keyword>
<name>A0AA88X6S4_9ASTE</name>
<comment type="subcellular location">
    <subcellularLocation>
        <location evidence="1">Membrane</location>
        <topology evidence="1">Single-pass type II membrane protein</topology>
    </subcellularLocation>
</comment>
<evidence type="ECO:0000256" key="5">
    <source>
        <dbReference type="ARBA" id="ARBA00023180"/>
    </source>
</evidence>
<dbReference type="InterPro" id="IPR003406">
    <property type="entry name" value="Glyco_trans_14"/>
</dbReference>
<evidence type="ECO:0000256" key="1">
    <source>
        <dbReference type="ARBA" id="ARBA00004606"/>
    </source>
</evidence>
<comment type="caution">
    <text evidence="8">The sequence shown here is derived from an EMBL/GenBank/DDBJ whole genome shotgun (WGS) entry which is preliminary data.</text>
</comment>